<dbReference type="Proteomes" id="UP000688137">
    <property type="component" value="Unassembled WGS sequence"/>
</dbReference>
<evidence type="ECO:0000256" key="1">
    <source>
        <dbReference type="SAM" id="Phobius"/>
    </source>
</evidence>
<keyword evidence="1" id="KW-0812">Transmembrane</keyword>
<name>A0A8S1K2A4_PARPR</name>
<keyword evidence="3" id="KW-1185">Reference proteome</keyword>
<gene>
    <name evidence="2" type="ORF">PPRIM_AZ9-3.1.T0100306</name>
</gene>
<organism evidence="2 3">
    <name type="scientific">Paramecium primaurelia</name>
    <dbReference type="NCBI Taxonomy" id="5886"/>
    <lineage>
        <taxon>Eukaryota</taxon>
        <taxon>Sar</taxon>
        <taxon>Alveolata</taxon>
        <taxon>Ciliophora</taxon>
        <taxon>Intramacronucleata</taxon>
        <taxon>Oligohymenophorea</taxon>
        <taxon>Peniculida</taxon>
        <taxon>Parameciidae</taxon>
        <taxon>Paramecium</taxon>
    </lineage>
</organism>
<evidence type="ECO:0008006" key="4">
    <source>
        <dbReference type="Google" id="ProtNLM"/>
    </source>
</evidence>
<evidence type="ECO:0000313" key="3">
    <source>
        <dbReference type="Proteomes" id="UP000688137"/>
    </source>
</evidence>
<keyword evidence="1" id="KW-1133">Transmembrane helix</keyword>
<dbReference type="OMA" id="YVENRSD"/>
<feature type="transmembrane region" description="Helical" evidence="1">
    <location>
        <begin position="12"/>
        <end position="29"/>
    </location>
</feature>
<feature type="transmembrane region" description="Helical" evidence="1">
    <location>
        <begin position="67"/>
        <end position="88"/>
    </location>
</feature>
<accession>A0A8S1K2A4</accession>
<proteinExistence type="predicted"/>
<dbReference type="AlphaFoldDB" id="A0A8S1K2A4"/>
<sequence>MNVLLFERKTAVFKTPVYNTILLTLAIYYSRKLSPHSGGCMNPTIAIGMNLAVAYVENRSDILRNDVWVFVAGPLIGSFIVYIVYYCLIQPNTKLCNKFKSMGI</sequence>
<keyword evidence="1" id="KW-0472">Membrane</keyword>
<dbReference type="EMBL" id="CAJJDM010000007">
    <property type="protein sequence ID" value="CAD8046346.1"/>
    <property type="molecule type" value="Genomic_DNA"/>
</dbReference>
<evidence type="ECO:0000313" key="2">
    <source>
        <dbReference type="EMBL" id="CAD8046346.1"/>
    </source>
</evidence>
<reference evidence="2" key="1">
    <citation type="submission" date="2021-01" db="EMBL/GenBank/DDBJ databases">
        <authorList>
            <consortium name="Genoscope - CEA"/>
            <person name="William W."/>
        </authorList>
    </citation>
    <scope>NUCLEOTIDE SEQUENCE</scope>
</reference>
<protein>
    <recommendedName>
        <fullName evidence="4">Aquaporin</fullName>
    </recommendedName>
</protein>
<comment type="caution">
    <text evidence="2">The sequence shown here is derived from an EMBL/GenBank/DDBJ whole genome shotgun (WGS) entry which is preliminary data.</text>
</comment>